<reference evidence="4 5" key="1">
    <citation type="submission" date="2019-01" db="EMBL/GenBank/DDBJ databases">
        <title>Chengkuizengella sp. nov., isolated from deep-sea sediment of East Pacific Ocean.</title>
        <authorList>
            <person name="Yang J."/>
            <person name="Lai Q."/>
            <person name="Shao Z."/>
        </authorList>
    </citation>
    <scope>NUCLEOTIDE SEQUENCE [LARGE SCALE GENOMIC DNA]</scope>
    <source>
        <strain evidence="4 5">YPA3-1-1</strain>
    </source>
</reference>
<keyword evidence="1" id="KW-0328">Glycosyltransferase</keyword>
<evidence type="ECO:0000259" key="3">
    <source>
        <dbReference type="Pfam" id="PF06722"/>
    </source>
</evidence>
<gene>
    <name evidence="4" type="ORF">ERL59_12765</name>
</gene>
<dbReference type="GO" id="GO:0008194">
    <property type="term" value="F:UDP-glycosyltransferase activity"/>
    <property type="evidence" value="ECO:0007669"/>
    <property type="project" value="TreeGrafter"/>
</dbReference>
<dbReference type="InterPro" id="IPR010610">
    <property type="entry name" value="EryCIII-like_C"/>
</dbReference>
<keyword evidence="5" id="KW-1185">Reference proteome</keyword>
<dbReference type="PANTHER" id="PTHR48043">
    <property type="entry name" value="EG:EG0003.4 PROTEIN-RELATED"/>
    <property type="match status" value="1"/>
</dbReference>
<evidence type="ECO:0000256" key="2">
    <source>
        <dbReference type="ARBA" id="ARBA00022679"/>
    </source>
</evidence>
<sequence>MKKIFWGLSGGLGPIVRAEPIAKFFKKKGYEISFNTYGANEEKFIVDLGYHVLSDWDHIPPPEKRYTFMPTSLFYDLNTYYARFGFMDEHFVETLIMERIKLLQEYQPNFVISDLSLQTAIAAKYLDIPHITINQSCFHPDGLRIRWWENKPENLPDIVYVVNKVLSKLGINQISCLEELNRGDLDIIPSIPSFDPIHAADNVLYTGPLVNDFLIEEELVSQSEFHPDIIIYPGRLKDGAGNSGLFVLYHSLLTLTQSHYKVLVSIAKDEELPKEISNLLTTNIKIVRWFNPSMIKDKRLFIHHGGHGSCMASLKYETPSIIIPTISEREFNARQVKKLGIGEYVVPTYLNKEVMQRVISKVIHSTSYKIELQKLNENIDFCLDHVLTKILDHLTGRNE</sequence>
<dbReference type="PANTHER" id="PTHR48043:SF145">
    <property type="entry name" value="FI06409P-RELATED"/>
    <property type="match status" value="1"/>
</dbReference>
<evidence type="ECO:0000256" key="1">
    <source>
        <dbReference type="ARBA" id="ARBA00022676"/>
    </source>
</evidence>
<dbReference type="AlphaFoldDB" id="A0A6N9Q4Y3"/>
<dbReference type="Pfam" id="PF06722">
    <property type="entry name" value="EryCIII-like_C"/>
    <property type="match status" value="1"/>
</dbReference>
<organism evidence="4 5">
    <name type="scientific">Chengkuizengella marina</name>
    <dbReference type="NCBI Taxonomy" id="2507566"/>
    <lineage>
        <taxon>Bacteria</taxon>
        <taxon>Bacillati</taxon>
        <taxon>Bacillota</taxon>
        <taxon>Bacilli</taxon>
        <taxon>Bacillales</taxon>
        <taxon>Paenibacillaceae</taxon>
        <taxon>Chengkuizengella</taxon>
    </lineage>
</organism>
<dbReference type="Proteomes" id="UP000448943">
    <property type="component" value="Unassembled WGS sequence"/>
</dbReference>
<name>A0A6N9Q4Y3_9BACL</name>
<dbReference type="EMBL" id="SIJB01000028">
    <property type="protein sequence ID" value="NBI29830.1"/>
    <property type="molecule type" value="Genomic_DNA"/>
</dbReference>
<feature type="domain" description="Erythromycin biosynthesis protein CIII-like C-terminal" evidence="3">
    <location>
        <begin position="274"/>
        <end position="378"/>
    </location>
</feature>
<dbReference type="SUPFAM" id="SSF53756">
    <property type="entry name" value="UDP-Glycosyltransferase/glycogen phosphorylase"/>
    <property type="match status" value="1"/>
</dbReference>
<dbReference type="OrthoDB" id="9805366at2"/>
<protein>
    <recommendedName>
        <fullName evidence="3">Erythromycin biosynthesis protein CIII-like C-terminal domain-containing protein</fullName>
    </recommendedName>
</protein>
<dbReference type="Gene3D" id="3.40.50.2000">
    <property type="entry name" value="Glycogen Phosphorylase B"/>
    <property type="match status" value="2"/>
</dbReference>
<keyword evidence="2" id="KW-0808">Transferase</keyword>
<accession>A0A6N9Q4Y3</accession>
<comment type="caution">
    <text evidence="4">The sequence shown here is derived from an EMBL/GenBank/DDBJ whole genome shotgun (WGS) entry which is preliminary data.</text>
</comment>
<dbReference type="RefSeq" id="WP_160646640.1">
    <property type="nucleotide sequence ID" value="NZ_SIJB01000028.1"/>
</dbReference>
<evidence type="ECO:0000313" key="5">
    <source>
        <dbReference type="Proteomes" id="UP000448943"/>
    </source>
</evidence>
<proteinExistence type="predicted"/>
<dbReference type="InterPro" id="IPR050271">
    <property type="entry name" value="UDP-glycosyltransferase"/>
</dbReference>
<evidence type="ECO:0000313" key="4">
    <source>
        <dbReference type="EMBL" id="NBI29830.1"/>
    </source>
</evidence>